<evidence type="ECO:0000259" key="5">
    <source>
        <dbReference type="PROSITE" id="PS50893"/>
    </source>
</evidence>
<organism evidence="6">
    <name type="scientific">freshwater metagenome</name>
    <dbReference type="NCBI Taxonomy" id="449393"/>
    <lineage>
        <taxon>unclassified sequences</taxon>
        <taxon>metagenomes</taxon>
        <taxon>ecological metagenomes</taxon>
    </lineage>
</organism>
<dbReference type="GO" id="GO:0016887">
    <property type="term" value="F:ATP hydrolysis activity"/>
    <property type="evidence" value="ECO:0007669"/>
    <property type="project" value="InterPro"/>
</dbReference>
<dbReference type="InterPro" id="IPR015860">
    <property type="entry name" value="ABC_transpr_TagH-like"/>
</dbReference>
<accession>A0A6J6A1H9</accession>
<protein>
    <submittedName>
        <fullName evidence="6">Unannotated protein</fullName>
    </submittedName>
</protein>
<dbReference type="CDD" id="cd03220">
    <property type="entry name" value="ABC_KpsT_Wzt"/>
    <property type="match status" value="1"/>
</dbReference>
<dbReference type="AlphaFoldDB" id="A0A6J6A1H9"/>
<sequence length="421" mass="45872">MPERTTSEPAVVVRDLSKTFFIPKEQISTLKERAIHPFRRSAQHEFAALRGVSFEVPKGGFFGIAGRNGSGKSTLLKCLAGIYGADSGTIHIDGQVSTFIELGVGFNPDLAARDNVALNAAMLGLSKRESRRRFDAVIDFAELQEFTELKLKNYSSGMMVRLAFAVMIEIDSDVLLIDEILAVGDAAFQQKCADEFAKIRKSNRTVLLVTHDMGAIQRFCDEAILLEHGRVVASGDPREVGDAYLDLNFSEAARERATDDEQEAEAAESLGDGRAVIEEVRFELPENEAASVLPNGVRTSFAMRVRFTTDVTDPIFSVALHNPVGVALFTASSSPAGEPTGDFKAGDVVTWKASFDNILGPDRYTVTPWVMIDGGGLLALREKLTSVVVTRSAPTGALIDIPFEQELARETRPDIGQETIR</sequence>
<feature type="domain" description="ABC transporter" evidence="5">
    <location>
        <begin position="30"/>
        <end position="253"/>
    </location>
</feature>
<name>A0A6J6A1H9_9ZZZZ</name>
<dbReference type="SMART" id="SM00382">
    <property type="entry name" value="AAA"/>
    <property type="match status" value="1"/>
</dbReference>
<dbReference type="PANTHER" id="PTHR46743">
    <property type="entry name" value="TEICHOIC ACIDS EXPORT ATP-BINDING PROTEIN TAGH"/>
    <property type="match status" value="1"/>
</dbReference>
<dbReference type="PROSITE" id="PS00211">
    <property type="entry name" value="ABC_TRANSPORTER_1"/>
    <property type="match status" value="1"/>
</dbReference>
<dbReference type="InterPro" id="IPR017871">
    <property type="entry name" value="ABC_transporter-like_CS"/>
</dbReference>
<proteinExistence type="inferred from homology"/>
<dbReference type="GO" id="GO:0016020">
    <property type="term" value="C:membrane"/>
    <property type="evidence" value="ECO:0007669"/>
    <property type="project" value="InterPro"/>
</dbReference>
<evidence type="ECO:0000256" key="3">
    <source>
        <dbReference type="ARBA" id="ARBA00022741"/>
    </source>
</evidence>
<keyword evidence="4" id="KW-0067">ATP-binding</keyword>
<dbReference type="PANTHER" id="PTHR46743:SF2">
    <property type="entry name" value="TEICHOIC ACIDS EXPORT ATP-BINDING PROTEIN TAGH"/>
    <property type="match status" value="1"/>
</dbReference>
<reference evidence="6" key="1">
    <citation type="submission" date="2020-05" db="EMBL/GenBank/DDBJ databases">
        <authorList>
            <person name="Chiriac C."/>
            <person name="Salcher M."/>
            <person name="Ghai R."/>
            <person name="Kavagutti S V."/>
        </authorList>
    </citation>
    <scope>NUCLEOTIDE SEQUENCE</scope>
</reference>
<dbReference type="PROSITE" id="PS50893">
    <property type="entry name" value="ABC_TRANSPORTER_2"/>
    <property type="match status" value="1"/>
</dbReference>
<dbReference type="Gene3D" id="2.70.50.60">
    <property type="entry name" value="abc- transporter (atp binding component) like domain"/>
    <property type="match status" value="1"/>
</dbReference>
<dbReference type="Gene3D" id="3.40.50.300">
    <property type="entry name" value="P-loop containing nucleotide triphosphate hydrolases"/>
    <property type="match status" value="1"/>
</dbReference>
<evidence type="ECO:0000256" key="2">
    <source>
        <dbReference type="ARBA" id="ARBA00022448"/>
    </source>
</evidence>
<dbReference type="GO" id="GO:0005524">
    <property type="term" value="F:ATP binding"/>
    <property type="evidence" value="ECO:0007669"/>
    <property type="project" value="UniProtKB-KW"/>
</dbReference>
<dbReference type="InterPro" id="IPR003439">
    <property type="entry name" value="ABC_transporter-like_ATP-bd"/>
</dbReference>
<dbReference type="CDD" id="cd10147">
    <property type="entry name" value="Wzt_C-like"/>
    <property type="match status" value="1"/>
</dbReference>
<dbReference type="SUPFAM" id="SSF52540">
    <property type="entry name" value="P-loop containing nucleoside triphosphate hydrolases"/>
    <property type="match status" value="1"/>
</dbReference>
<dbReference type="InterPro" id="IPR027417">
    <property type="entry name" value="P-loop_NTPase"/>
</dbReference>
<comment type="similarity">
    <text evidence="1">Belongs to the ABC transporter superfamily.</text>
</comment>
<dbReference type="GO" id="GO:0140359">
    <property type="term" value="F:ABC-type transporter activity"/>
    <property type="evidence" value="ECO:0007669"/>
    <property type="project" value="InterPro"/>
</dbReference>
<dbReference type="InterPro" id="IPR029439">
    <property type="entry name" value="Wzt_C"/>
</dbReference>
<dbReference type="Pfam" id="PF14524">
    <property type="entry name" value="Wzt_C"/>
    <property type="match status" value="1"/>
</dbReference>
<dbReference type="Pfam" id="PF00005">
    <property type="entry name" value="ABC_tran"/>
    <property type="match status" value="1"/>
</dbReference>
<keyword evidence="3" id="KW-0547">Nucleotide-binding</keyword>
<dbReference type="EMBL" id="CAESAO010000173">
    <property type="protein sequence ID" value="CAB4346867.1"/>
    <property type="molecule type" value="Genomic_DNA"/>
</dbReference>
<evidence type="ECO:0000256" key="1">
    <source>
        <dbReference type="ARBA" id="ARBA00005417"/>
    </source>
</evidence>
<keyword evidence="2" id="KW-0813">Transport</keyword>
<evidence type="ECO:0000256" key="4">
    <source>
        <dbReference type="ARBA" id="ARBA00022840"/>
    </source>
</evidence>
<gene>
    <name evidence="6" type="ORF">UFOPK3522_01501</name>
</gene>
<dbReference type="InterPro" id="IPR003593">
    <property type="entry name" value="AAA+_ATPase"/>
</dbReference>
<evidence type="ECO:0000313" key="6">
    <source>
        <dbReference type="EMBL" id="CAB4346867.1"/>
    </source>
</evidence>
<dbReference type="InterPro" id="IPR050683">
    <property type="entry name" value="Bact_Polysacc_Export_ATP-bd"/>
</dbReference>